<sequence>MFTLITTQIAAPCTNRSHRQFSISVFTVPGQPYK</sequence>
<name>A0A0A9F5A0_ARUDO</name>
<reference evidence="1" key="2">
    <citation type="journal article" date="2015" name="Data Brief">
        <title>Shoot transcriptome of the giant reed, Arundo donax.</title>
        <authorList>
            <person name="Barrero R.A."/>
            <person name="Guerrero F.D."/>
            <person name="Moolhuijzen P."/>
            <person name="Goolsby J.A."/>
            <person name="Tidwell J."/>
            <person name="Bellgard S.E."/>
            <person name="Bellgard M.I."/>
        </authorList>
    </citation>
    <scope>NUCLEOTIDE SEQUENCE</scope>
    <source>
        <tissue evidence="1">Shoot tissue taken approximately 20 cm above the soil surface</tissue>
    </source>
</reference>
<evidence type="ECO:0000313" key="1">
    <source>
        <dbReference type="EMBL" id="JAE08170.1"/>
    </source>
</evidence>
<dbReference type="AlphaFoldDB" id="A0A0A9F5A0"/>
<dbReference type="EMBL" id="GBRH01189726">
    <property type="protein sequence ID" value="JAE08170.1"/>
    <property type="molecule type" value="Transcribed_RNA"/>
</dbReference>
<reference evidence="1" key="1">
    <citation type="submission" date="2014-09" db="EMBL/GenBank/DDBJ databases">
        <authorList>
            <person name="Magalhaes I.L.F."/>
            <person name="Oliveira U."/>
            <person name="Santos F.R."/>
            <person name="Vidigal T.H.D.A."/>
            <person name="Brescovit A.D."/>
            <person name="Santos A.J."/>
        </authorList>
    </citation>
    <scope>NUCLEOTIDE SEQUENCE</scope>
    <source>
        <tissue evidence="1">Shoot tissue taken approximately 20 cm above the soil surface</tissue>
    </source>
</reference>
<accession>A0A0A9F5A0</accession>
<organism evidence="1">
    <name type="scientific">Arundo donax</name>
    <name type="common">Giant reed</name>
    <name type="synonym">Donax arundinaceus</name>
    <dbReference type="NCBI Taxonomy" id="35708"/>
    <lineage>
        <taxon>Eukaryota</taxon>
        <taxon>Viridiplantae</taxon>
        <taxon>Streptophyta</taxon>
        <taxon>Embryophyta</taxon>
        <taxon>Tracheophyta</taxon>
        <taxon>Spermatophyta</taxon>
        <taxon>Magnoliopsida</taxon>
        <taxon>Liliopsida</taxon>
        <taxon>Poales</taxon>
        <taxon>Poaceae</taxon>
        <taxon>PACMAD clade</taxon>
        <taxon>Arundinoideae</taxon>
        <taxon>Arundineae</taxon>
        <taxon>Arundo</taxon>
    </lineage>
</organism>
<protein>
    <submittedName>
        <fullName evidence="1">Uncharacterized protein</fullName>
    </submittedName>
</protein>
<proteinExistence type="predicted"/>